<dbReference type="SUPFAM" id="SSF48019">
    <property type="entry name" value="post-AAA+ oligomerization domain-like"/>
    <property type="match status" value="1"/>
</dbReference>
<dbReference type="GO" id="GO:0003887">
    <property type="term" value="F:DNA-directed DNA polymerase activity"/>
    <property type="evidence" value="ECO:0007669"/>
    <property type="project" value="UniProtKB-KW"/>
</dbReference>
<evidence type="ECO:0000256" key="2">
    <source>
        <dbReference type="ARBA" id="ARBA00049244"/>
    </source>
</evidence>
<dbReference type="Gene3D" id="3.40.50.300">
    <property type="entry name" value="P-loop containing nucleotide triphosphate hydrolases"/>
    <property type="match status" value="1"/>
</dbReference>
<dbReference type="PATRIC" id="fig|1618575.3.peg.56"/>
<dbReference type="SMART" id="SM00382">
    <property type="entry name" value="AAA"/>
    <property type="match status" value="1"/>
</dbReference>
<comment type="caution">
    <text evidence="6">The sequence shown here is derived from an EMBL/GenBank/DDBJ whole genome shotgun (WGS) entry which is preliminary data.</text>
</comment>
<dbReference type="Gene3D" id="3.30.300.180">
    <property type="match status" value="1"/>
</dbReference>
<protein>
    <recommendedName>
        <fullName evidence="3">DNA polymerase III subunit gamma/tau</fullName>
        <ecNumber evidence="3">2.7.7.7</ecNumber>
    </recommendedName>
</protein>
<dbReference type="InterPro" id="IPR008921">
    <property type="entry name" value="DNA_pol3_clamp-load_cplx_C"/>
</dbReference>
<dbReference type="InterPro" id="IPR027417">
    <property type="entry name" value="P-loop_NTPase"/>
</dbReference>
<dbReference type="EC" id="2.7.7.7" evidence="3"/>
<dbReference type="GO" id="GO:0009360">
    <property type="term" value="C:DNA polymerase III complex"/>
    <property type="evidence" value="ECO:0007669"/>
    <property type="project" value="InterPro"/>
</dbReference>
<dbReference type="InterPro" id="IPR050238">
    <property type="entry name" value="DNA_Rep/Repair_Clamp_Loader"/>
</dbReference>
<name>A0A0G0QHQ9_9BACT</name>
<dbReference type="GO" id="GO:0003677">
    <property type="term" value="F:DNA binding"/>
    <property type="evidence" value="ECO:0007669"/>
    <property type="project" value="InterPro"/>
</dbReference>
<feature type="domain" description="AAA+ ATPase" evidence="5">
    <location>
        <begin position="33"/>
        <end position="182"/>
    </location>
</feature>
<dbReference type="InterPro" id="IPR048448">
    <property type="entry name" value="DnaX-like_C"/>
</dbReference>
<organism evidence="6 7">
    <name type="scientific">Candidatus Woesebacteria bacterium GW2011_GWB1_40_101</name>
    <dbReference type="NCBI Taxonomy" id="1618575"/>
    <lineage>
        <taxon>Bacteria</taxon>
        <taxon>Candidatus Woeseibacteriota</taxon>
    </lineage>
</organism>
<keyword evidence="1 3" id="KW-0239">DNA-directed DNA polymerase</keyword>
<dbReference type="GO" id="GO:0006261">
    <property type="term" value="P:DNA-templated DNA replication"/>
    <property type="evidence" value="ECO:0007669"/>
    <property type="project" value="TreeGrafter"/>
</dbReference>
<keyword evidence="3" id="KW-0547">Nucleotide-binding</keyword>
<evidence type="ECO:0000256" key="1">
    <source>
        <dbReference type="ARBA" id="ARBA00022932"/>
    </source>
</evidence>
<sequence length="535" mass="59128">MTFYLKYRSQTLDELDLKDVRETLKKIVSSGKIPHALLFSGPKGSGKTSAARILAKIVNCESTSLKLRGPRKIEPCNKCEQCVSITKGSNIDVIELDAASHRGIDDVRALKDAVKLSAARARKKVYIIDEAHMLTLEASNALLKTLEEPPDHVIFILATTNPEKLIETIRSRCLNIVFKKATPDEITRSLDRAVKGEKIKIKEDAVKVIAEKSDGSFRDAVKTLEQLTSEKESLDKKSVEEFLFKRKTFNLEEFLAYLAGKETKKALEEVEQVIQKGGSMENLLELLLVRLRAGLLAKLGIASGPEGLWPGGEKFSKEDLMNLIEIFTQASSQLKGAFIEQLPVEVAVVKWCEGIAEQSQSARLDQNSSPPPTSAKLGRGTGSAHIRSDSISPNLTQTIDPGARRQAPAPVIKIEGKEITEETWRVILAHVKPINTSIEALLRAAKPVGYDGKILTLGVFYKFHKERLEENNYRRVLEDVATQVLGSSVRIVCTLTEPPPRREPEVKNPPAGPEAVLTEGEDKDIIKIAEEIFGN</sequence>
<dbReference type="SUPFAM" id="SSF52540">
    <property type="entry name" value="P-loop containing nucleoside triphosphate hydrolases"/>
    <property type="match status" value="1"/>
</dbReference>
<evidence type="ECO:0000313" key="6">
    <source>
        <dbReference type="EMBL" id="KKR39653.1"/>
    </source>
</evidence>
<dbReference type="Gene3D" id="1.10.8.60">
    <property type="match status" value="1"/>
</dbReference>
<dbReference type="CDD" id="cd00009">
    <property type="entry name" value="AAA"/>
    <property type="match status" value="1"/>
</dbReference>
<dbReference type="InterPro" id="IPR012763">
    <property type="entry name" value="DNA_pol_III_sug/sutau_N"/>
</dbReference>
<comment type="subunit">
    <text evidence="3">DNA polymerase III contains a core (composed of alpha, epsilon and theta chains) that associates with a tau subunit. This core dimerizes to form the POLIII' complex. PolIII' associates with the gamma complex (composed of gamma, delta, delta', psi and chi chains) and with the beta chain to form the complete DNA polymerase III complex.</text>
</comment>
<dbReference type="NCBIfam" id="TIGR02397">
    <property type="entry name" value="dnaX_nterm"/>
    <property type="match status" value="1"/>
</dbReference>
<feature type="compositionally biased region" description="Polar residues" evidence="4">
    <location>
        <begin position="389"/>
        <end position="399"/>
    </location>
</feature>
<accession>A0A0G0QHQ9</accession>
<keyword evidence="3" id="KW-0548">Nucleotidyltransferase</keyword>
<evidence type="ECO:0000256" key="4">
    <source>
        <dbReference type="SAM" id="MobiDB-lite"/>
    </source>
</evidence>
<comment type="function">
    <text evidence="3">DNA polymerase III is a complex, multichain enzyme responsible for most of the replicative synthesis in bacteria. This DNA polymerase also exhibits 3' to 5' exonuclease activity.</text>
</comment>
<comment type="catalytic activity">
    <reaction evidence="2 3">
        <text>DNA(n) + a 2'-deoxyribonucleoside 5'-triphosphate = DNA(n+1) + diphosphate</text>
        <dbReference type="Rhea" id="RHEA:22508"/>
        <dbReference type="Rhea" id="RHEA-COMP:17339"/>
        <dbReference type="Rhea" id="RHEA-COMP:17340"/>
        <dbReference type="ChEBI" id="CHEBI:33019"/>
        <dbReference type="ChEBI" id="CHEBI:61560"/>
        <dbReference type="ChEBI" id="CHEBI:173112"/>
        <dbReference type="EC" id="2.7.7.7"/>
    </reaction>
</comment>
<dbReference type="PANTHER" id="PTHR11669:SF0">
    <property type="entry name" value="PROTEIN STICHEL-LIKE 2"/>
    <property type="match status" value="1"/>
</dbReference>
<dbReference type="EMBL" id="LBXW01000004">
    <property type="protein sequence ID" value="KKR39653.1"/>
    <property type="molecule type" value="Genomic_DNA"/>
</dbReference>
<dbReference type="AlphaFoldDB" id="A0A0G0QHQ9"/>
<feature type="region of interest" description="Disordered" evidence="4">
    <location>
        <begin position="360"/>
        <end position="407"/>
    </location>
</feature>
<evidence type="ECO:0000259" key="5">
    <source>
        <dbReference type="SMART" id="SM00382"/>
    </source>
</evidence>
<evidence type="ECO:0000256" key="3">
    <source>
        <dbReference type="RuleBase" id="RU364063"/>
    </source>
</evidence>
<dbReference type="InterPro" id="IPR003593">
    <property type="entry name" value="AAA+_ATPase"/>
</dbReference>
<dbReference type="PANTHER" id="PTHR11669">
    <property type="entry name" value="REPLICATION FACTOR C / DNA POLYMERASE III GAMMA-TAU SUBUNIT"/>
    <property type="match status" value="1"/>
</dbReference>
<keyword evidence="3" id="KW-0808">Transferase</keyword>
<comment type="similarity">
    <text evidence="3">Belongs to the DnaX/STICHEL family.</text>
</comment>
<keyword evidence="3" id="KW-0067">ATP-binding</keyword>
<reference evidence="6 7" key="1">
    <citation type="journal article" date="2015" name="Nature">
        <title>rRNA introns, odd ribosomes, and small enigmatic genomes across a large radiation of phyla.</title>
        <authorList>
            <person name="Brown C.T."/>
            <person name="Hug L.A."/>
            <person name="Thomas B.C."/>
            <person name="Sharon I."/>
            <person name="Castelle C.J."/>
            <person name="Singh A."/>
            <person name="Wilkins M.J."/>
            <person name="Williams K.H."/>
            <person name="Banfield J.F."/>
        </authorList>
    </citation>
    <scope>NUCLEOTIDE SEQUENCE [LARGE SCALE GENOMIC DNA]</scope>
</reference>
<dbReference type="Pfam" id="PF13177">
    <property type="entry name" value="DNA_pol3_delta2"/>
    <property type="match status" value="1"/>
</dbReference>
<dbReference type="GO" id="GO:0005524">
    <property type="term" value="F:ATP binding"/>
    <property type="evidence" value="ECO:0007669"/>
    <property type="project" value="UniProtKB-KW"/>
</dbReference>
<keyword evidence="3" id="KW-0235">DNA replication</keyword>
<evidence type="ECO:0000313" key="7">
    <source>
        <dbReference type="Proteomes" id="UP000034687"/>
    </source>
</evidence>
<dbReference type="Proteomes" id="UP000034687">
    <property type="component" value="Unassembled WGS sequence"/>
</dbReference>
<dbReference type="Pfam" id="PF20964">
    <property type="entry name" value="DnaX_C"/>
    <property type="match status" value="1"/>
</dbReference>
<dbReference type="InterPro" id="IPR038454">
    <property type="entry name" value="DnaA_N_sf"/>
</dbReference>
<proteinExistence type="inferred from homology"/>
<gene>
    <name evidence="3" type="primary">dnaX</name>
    <name evidence="6" type="ORF">UT72_C0004G0003</name>
</gene>